<feature type="compositionally biased region" description="Polar residues" evidence="1">
    <location>
        <begin position="313"/>
        <end position="329"/>
    </location>
</feature>
<feature type="region of interest" description="Disordered" evidence="1">
    <location>
        <begin position="299"/>
        <end position="337"/>
    </location>
</feature>
<dbReference type="Proteomes" id="UP000050795">
    <property type="component" value="Unassembled WGS sequence"/>
</dbReference>
<name>A0AA85J2A9_TRIRE</name>
<protein>
    <submittedName>
        <fullName evidence="3">Uncharacterized protein</fullName>
    </submittedName>
</protein>
<feature type="compositionally biased region" description="Polar residues" evidence="1">
    <location>
        <begin position="943"/>
        <end position="955"/>
    </location>
</feature>
<keyword evidence="2" id="KW-1185">Reference proteome</keyword>
<organism evidence="2 3">
    <name type="scientific">Trichobilharzia regenti</name>
    <name type="common">Nasal bird schistosome</name>
    <dbReference type="NCBI Taxonomy" id="157069"/>
    <lineage>
        <taxon>Eukaryota</taxon>
        <taxon>Metazoa</taxon>
        <taxon>Spiralia</taxon>
        <taxon>Lophotrochozoa</taxon>
        <taxon>Platyhelminthes</taxon>
        <taxon>Trematoda</taxon>
        <taxon>Digenea</taxon>
        <taxon>Strigeidida</taxon>
        <taxon>Schistosomatoidea</taxon>
        <taxon>Schistosomatidae</taxon>
        <taxon>Trichobilharzia</taxon>
    </lineage>
</organism>
<accession>A0AA85J2A9</accession>
<reference evidence="2" key="1">
    <citation type="submission" date="2022-06" db="EMBL/GenBank/DDBJ databases">
        <authorList>
            <person name="Berger JAMES D."/>
            <person name="Berger JAMES D."/>
        </authorList>
    </citation>
    <scope>NUCLEOTIDE SEQUENCE [LARGE SCALE GENOMIC DNA]</scope>
</reference>
<feature type="region of interest" description="Disordered" evidence="1">
    <location>
        <begin position="943"/>
        <end position="977"/>
    </location>
</feature>
<feature type="region of interest" description="Disordered" evidence="1">
    <location>
        <begin position="1008"/>
        <end position="1027"/>
    </location>
</feature>
<evidence type="ECO:0000256" key="1">
    <source>
        <dbReference type="SAM" id="MobiDB-lite"/>
    </source>
</evidence>
<sequence>MTRVLSEEENEIIKEEDKVELKTDGGVLAHPDSNVEFVENLKNDEEHDKDAEHAIHDTGVIQPQEEINKSQEELNDIIEHSLKQEGLQLDENEVVHEIIEEELKPVEQNSVTAIPFEGEEEFLEEEIRKHENAEEQKVVDNEIVEHSVDHPIIPENIQLNESIQSQVDECYSNPGLVYTPLPDQLITSSDTNLNDLNDTIDVTGEQHNVLHQMMEHSNLVESLNNKSNSPANLSSDEIFLITEPIEKHTDIELTENENSLSAIHQAEQSVSPHEPGDVIPTESVEEMYTKEAEKILDDISTTERTTQEDEIQETVQNESVTSWLPNQSVPPHHEPTIDIKSTESTEELYTKQSEDNLDNTSTENILDKDVLQEVVQDESATNWLPNECVSHTPLDAKYAEVIEEMYIGHAENIIDEVFTKNIESDIVHQKIASDPLVKCLTQPDAAQELLEFEPTEVEDEIFIKEDMPSESIAAKEVLQEGVQSGESTEQSVPVDIVPTEANEEMYTKQVENTFDDVPSENIADKDVLQEGVENESVNWSTEQSVPVDVIPTESIEEMYRKQAENIWGDISTDEVQNDSMTNWLPNQSVSPHEPKDVKSMQSSEELYPEQADEILHDIPVENITTTLEDQLQEDVQSESVTNWLPNQSVSPQEAVDVKSAQSIEEVFMEQQQEQQQEPEDIIDKLITENIDKDAVVQQEEMTSIQLPECLSNPGMHKEENTIEETLENIQHDNLMHQEFQQNEVIGEQIKEQIMSSDELQLEVQEKQSFPDTTLSEEKLEAKEDEVEIIANQMKVSLDNDIAEDMHNEEVVSTTEASEHLPESGMTTEESIDNLKSELESAYTTTTNPTYNTEIAGINHDLISSNNQHMNSTENLFIHDNDNKESNLPSVDVSHPTEIDDKNHVVEEEADSFIKSVLQNAQEHVWNENHINDQPQQYTTMPTIPTPTSLTTGSQHNSMNSLSDNNNNNNHGDDEEADGITTDENILKMKKLDLNQSNDLMEQDQSSIGNELHHNNLTNNSNGSHHIL</sequence>
<feature type="compositionally biased region" description="Low complexity" evidence="1">
    <location>
        <begin position="956"/>
        <end position="969"/>
    </location>
</feature>
<dbReference type="WBParaSite" id="TREG1_123680.1">
    <property type="protein sequence ID" value="TREG1_123680.1"/>
    <property type="gene ID" value="TREG1_123680"/>
</dbReference>
<evidence type="ECO:0000313" key="2">
    <source>
        <dbReference type="Proteomes" id="UP000050795"/>
    </source>
</evidence>
<reference evidence="3" key="2">
    <citation type="submission" date="2023-11" db="UniProtKB">
        <authorList>
            <consortium name="WormBaseParasite"/>
        </authorList>
    </citation>
    <scope>IDENTIFICATION</scope>
</reference>
<dbReference type="AlphaFoldDB" id="A0AA85J2A9"/>
<evidence type="ECO:0000313" key="3">
    <source>
        <dbReference type="WBParaSite" id="TREG1_123680.1"/>
    </source>
</evidence>
<proteinExistence type="predicted"/>